<dbReference type="Pfam" id="PF12804">
    <property type="entry name" value="NTP_transf_3"/>
    <property type="match status" value="1"/>
</dbReference>
<dbReference type="InterPro" id="IPR025877">
    <property type="entry name" value="MobA-like_NTP_Trfase"/>
</dbReference>
<organism evidence="3 4">
    <name type="scientific">Gilvimarinus algae</name>
    <dbReference type="NCBI Taxonomy" id="3058037"/>
    <lineage>
        <taxon>Bacteria</taxon>
        <taxon>Pseudomonadati</taxon>
        <taxon>Pseudomonadota</taxon>
        <taxon>Gammaproteobacteria</taxon>
        <taxon>Cellvibrionales</taxon>
        <taxon>Cellvibrionaceae</taxon>
        <taxon>Gilvimarinus</taxon>
    </lineage>
</organism>
<feature type="domain" description="MobA-like NTP transferase" evidence="2">
    <location>
        <begin position="2"/>
        <end position="165"/>
    </location>
</feature>
<evidence type="ECO:0000313" key="4">
    <source>
        <dbReference type="Proteomes" id="UP001168380"/>
    </source>
</evidence>
<sequence length="195" mass="20972">MALVVAAGYSRRFGKQDKRAARLANGKTLLAASLSSVVDCFSQWRLVLRDDDQPSALGLPENTPVVASARAAQGQGASMGDGFAALLADEQLSECHSAAVVLGDMPLLSVKTLQALCAQAGRRAIVRPIYLGQQGHPVLFGRDFWAELARLDGDNGARAVIERYREYYREIAVSDAGVCTDADTPEDLKLLGWDH</sequence>
<evidence type="ECO:0000256" key="1">
    <source>
        <dbReference type="ARBA" id="ARBA00022842"/>
    </source>
</evidence>
<dbReference type="Gene3D" id="3.90.550.10">
    <property type="entry name" value="Spore Coat Polysaccharide Biosynthesis Protein SpsA, Chain A"/>
    <property type="match status" value="1"/>
</dbReference>
<dbReference type="PANTHER" id="PTHR43777">
    <property type="entry name" value="MOLYBDENUM COFACTOR CYTIDYLYLTRANSFERASE"/>
    <property type="match status" value="1"/>
</dbReference>
<dbReference type="SUPFAM" id="SSF53448">
    <property type="entry name" value="Nucleotide-diphospho-sugar transferases"/>
    <property type="match status" value="1"/>
</dbReference>
<name>A0ABT8TI85_9GAMM</name>
<dbReference type="CDD" id="cd04182">
    <property type="entry name" value="GT_2_like_f"/>
    <property type="match status" value="1"/>
</dbReference>
<comment type="caution">
    <text evidence="3">The sequence shown here is derived from an EMBL/GenBank/DDBJ whole genome shotgun (WGS) entry which is preliminary data.</text>
</comment>
<dbReference type="InterPro" id="IPR029044">
    <property type="entry name" value="Nucleotide-diphossugar_trans"/>
</dbReference>
<gene>
    <name evidence="3" type="ORF">QWI16_16680</name>
</gene>
<evidence type="ECO:0000313" key="3">
    <source>
        <dbReference type="EMBL" id="MDO3383821.1"/>
    </source>
</evidence>
<dbReference type="Proteomes" id="UP001168380">
    <property type="component" value="Unassembled WGS sequence"/>
</dbReference>
<keyword evidence="1" id="KW-0460">Magnesium</keyword>
<dbReference type="EMBL" id="JAULRT010000062">
    <property type="protein sequence ID" value="MDO3383821.1"/>
    <property type="molecule type" value="Genomic_DNA"/>
</dbReference>
<protein>
    <submittedName>
        <fullName evidence="3">Nucleotidyltransferase family protein</fullName>
    </submittedName>
</protein>
<dbReference type="PANTHER" id="PTHR43777:SF1">
    <property type="entry name" value="MOLYBDENUM COFACTOR CYTIDYLYLTRANSFERASE"/>
    <property type="match status" value="1"/>
</dbReference>
<proteinExistence type="predicted"/>
<dbReference type="RefSeq" id="WP_302714873.1">
    <property type="nucleotide sequence ID" value="NZ_JAULRT010000062.1"/>
</dbReference>
<keyword evidence="4" id="KW-1185">Reference proteome</keyword>
<evidence type="ECO:0000259" key="2">
    <source>
        <dbReference type="Pfam" id="PF12804"/>
    </source>
</evidence>
<accession>A0ABT8TI85</accession>
<reference evidence="3" key="1">
    <citation type="submission" date="2023-07" db="EMBL/GenBank/DDBJ databases">
        <title>Gilvimarinus algae sp. nov., isolated from the surface of Kelp.</title>
        <authorList>
            <person name="Sun Y.Y."/>
            <person name="Gong Y."/>
            <person name="Du Z.J."/>
        </authorList>
    </citation>
    <scope>NUCLEOTIDE SEQUENCE</scope>
    <source>
        <strain evidence="3">SDUM040014</strain>
    </source>
</reference>